<organism evidence="1 2">
    <name type="scientific">Splendidivirga corallicola</name>
    <dbReference type="NCBI Taxonomy" id="3051826"/>
    <lineage>
        <taxon>Bacteria</taxon>
        <taxon>Pseudomonadati</taxon>
        <taxon>Bacteroidota</taxon>
        <taxon>Cytophagia</taxon>
        <taxon>Cytophagales</taxon>
        <taxon>Splendidivirgaceae</taxon>
        <taxon>Splendidivirga</taxon>
    </lineage>
</organism>
<dbReference type="EMBL" id="JAUJEA010000013">
    <property type="protein sequence ID" value="MDN5204900.1"/>
    <property type="molecule type" value="Genomic_DNA"/>
</dbReference>
<reference evidence="1" key="1">
    <citation type="submission" date="2023-06" db="EMBL/GenBank/DDBJ databases">
        <title>Genomic of Parafulvivirga corallium.</title>
        <authorList>
            <person name="Wang G."/>
        </authorList>
    </citation>
    <scope>NUCLEOTIDE SEQUENCE</scope>
    <source>
        <strain evidence="1">BMA10</strain>
    </source>
</reference>
<keyword evidence="2" id="KW-1185">Reference proteome</keyword>
<gene>
    <name evidence="1" type="ORF">QQ008_26145</name>
</gene>
<accession>A0ABT8KZS4</accession>
<sequence>MIKILTTILVFIGTIAFGQSVKIDTFRLMESERFKDIEPDKMNFPVIRSGNEEIDALINTGLKNRFTRNEYPNETLDSTLIKWSSDQIEFLGFEVTYN</sequence>
<name>A0ABT8KZS4_9BACT</name>
<dbReference type="Proteomes" id="UP001172082">
    <property type="component" value="Unassembled WGS sequence"/>
</dbReference>
<comment type="caution">
    <text evidence="1">The sequence shown here is derived from an EMBL/GenBank/DDBJ whole genome shotgun (WGS) entry which is preliminary data.</text>
</comment>
<evidence type="ECO:0000313" key="1">
    <source>
        <dbReference type="EMBL" id="MDN5204900.1"/>
    </source>
</evidence>
<proteinExistence type="predicted"/>
<protein>
    <submittedName>
        <fullName evidence="1">Uncharacterized protein</fullName>
    </submittedName>
</protein>
<dbReference type="RefSeq" id="WP_346754919.1">
    <property type="nucleotide sequence ID" value="NZ_JAUJEA010000013.1"/>
</dbReference>
<evidence type="ECO:0000313" key="2">
    <source>
        <dbReference type="Proteomes" id="UP001172082"/>
    </source>
</evidence>